<keyword evidence="3 9" id="KW-0808">Transferase</keyword>
<accession>A0A369WH28</accession>
<proteinExistence type="inferred from homology"/>
<dbReference type="GO" id="GO:0009103">
    <property type="term" value="P:lipopolysaccharide biosynthetic process"/>
    <property type="evidence" value="ECO:0007669"/>
    <property type="project" value="UniProtKB-UniRule"/>
</dbReference>
<dbReference type="EC" id="2.3.1.241" evidence="9"/>
<dbReference type="GO" id="GO:0005886">
    <property type="term" value="C:plasma membrane"/>
    <property type="evidence" value="ECO:0007669"/>
    <property type="project" value="UniProtKB-SubCell"/>
</dbReference>
<evidence type="ECO:0000256" key="9">
    <source>
        <dbReference type="HAMAP-Rule" id="MF_01942"/>
    </source>
</evidence>
<dbReference type="OrthoDB" id="9803456at2"/>
<sequence length="309" mass="35466">MGRRWTRERRIKNPTLKNLLGPRFWLLWLGLGLLRLLIMLPFPIQLAIGRVAGRLLYHLAPKRVSVARRNIEHCFPEQSAKQHEQLTRQHFEALGIALFETGLSWWGSDRKIAPLLREINGLEHLQAAQAEGKGVILLCAHFTDLEIASRMLLPHASFAAVYRQMNNPLLEYVTAAGRNLHTEEAIPKDNIKRMIKLLRSGRTIWFASDQSYKKKNSALIDFFGQPARTATVVPMISRAGKALVIPFNIARVGNGYRIDILAPWDRYPSGDDIADTRRYNQVIEEQIKQVPEQYLWAHKRFKGTPGFKY</sequence>
<keyword evidence="2 9" id="KW-0997">Cell inner membrane</keyword>
<gene>
    <name evidence="9 10" type="primary">lpxL</name>
    <name evidence="10" type="ORF">DV711_14125</name>
</gene>
<organism evidence="10 11">
    <name type="scientific">Motiliproteus coralliicola</name>
    <dbReference type="NCBI Taxonomy" id="2283196"/>
    <lineage>
        <taxon>Bacteria</taxon>
        <taxon>Pseudomonadati</taxon>
        <taxon>Pseudomonadota</taxon>
        <taxon>Gammaproteobacteria</taxon>
        <taxon>Oceanospirillales</taxon>
        <taxon>Oceanospirillaceae</taxon>
        <taxon>Motiliproteus</taxon>
    </lineage>
</organism>
<evidence type="ECO:0000256" key="2">
    <source>
        <dbReference type="ARBA" id="ARBA00022519"/>
    </source>
</evidence>
<dbReference type="GO" id="GO:0008913">
    <property type="term" value="F:Kdo2-lipid IVA acyltransferase activity"/>
    <property type="evidence" value="ECO:0007669"/>
    <property type="project" value="UniProtKB-EC"/>
</dbReference>
<evidence type="ECO:0000256" key="4">
    <source>
        <dbReference type="ARBA" id="ARBA00022692"/>
    </source>
</evidence>
<dbReference type="NCBIfam" id="TIGR02207">
    <property type="entry name" value="lipid_A_htrB"/>
    <property type="match status" value="1"/>
</dbReference>
<dbReference type="AlphaFoldDB" id="A0A369WH28"/>
<comment type="caution">
    <text evidence="10">The sequence shown here is derived from an EMBL/GenBank/DDBJ whole genome shotgun (WGS) entry which is preliminary data.</text>
</comment>
<dbReference type="InterPro" id="IPR004960">
    <property type="entry name" value="LipA_acyltrans"/>
</dbReference>
<evidence type="ECO:0000256" key="7">
    <source>
        <dbReference type="ARBA" id="ARBA00023136"/>
    </source>
</evidence>
<evidence type="ECO:0000256" key="6">
    <source>
        <dbReference type="ARBA" id="ARBA00022989"/>
    </source>
</evidence>
<dbReference type="CDD" id="cd07984">
    <property type="entry name" value="LPLAT_LABLAT-like"/>
    <property type="match status" value="1"/>
</dbReference>
<evidence type="ECO:0000256" key="8">
    <source>
        <dbReference type="ARBA" id="ARBA00023315"/>
    </source>
</evidence>
<dbReference type="UniPathway" id="UPA00030"/>
<comment type="pathway">
    <text evidence="9">Bacterial outer membrane biogenesis; lipopolysaccharide biosynthesis.</text>
</comment>
<dbReference type="PANTHER" id="PTHR30606:SF9">
    <property type="entry name" value="LIPID A BIOSYNTHESIS LAUROYLTRANSFERASE"/>
    <property type="match status" value="1"/>
</dbReference>
<evidence type="ECO:0000313" key="10">
    <source>
        <dbReference type="EMBL" id="RDE18755.1"/>
    </source>
</evidence>
<dbReference type="InterPro" id="IPR011920">
    <property type="entry name" value="Lipid_A_LpxL_LpxP"/>
</dbReference>
<keyword evidence="1 9" id="KW-1003">Cell membrane</keyword>
<dbReference type="EMBL" id="QQOH01000004">
    <property type="protein sequence ID" value="RDE18755.1"/>
    <property type="molecule type" value="Genomic_DNA"/>
</dbReference>
<dbReference type="PIRSF" id="PIRSF026649">
    <property type="entry name" value="MsbB"/>
    <property type="match status" value="1"/>
</dbReference>
<dbReference type="GO" id="GO:0009245">
    <property type="term" value="P:lipid A biosynthetic process"/>
    <property type="evidence" value="ECO:0007669"/>
    <property type="project" value="InterPro"/>
</dbReference>
<name>A0A369WH28_9GAMM</name>
<comment type="function">
    <text evidence="9">Catalyzes the transfer of an acyl chain from an acyl-[acyl-carrier-protein] (ACP) to a Kdo(2)-lipid IV(A) to form a Kdo(2)-(acyl)-lipid IV(A).</text>
</comment>
<dbReference type="Pfam" id="PF03279">
    <property type="entry name" value="Lip_A_acyltrans"/>
    <property type="match status" value="1"/>
</dbReference>
<keyword evidence="11" id="KW-1185">Reference proteome</keyword>
<comment type="subcellular location">
    <subcellularLocation>
        <location evidence="9">Cell inner membrane</location>
        <topology evidence="9">Single-pass membrane protein</topology>
    </subcellularLocation>
</comment>
<keyword evidence="6 9" id="KW-1133">Transmembrane helix</keyword>
<dbReference type="HAMAP" id="MF_01942">
    <property type="entry name" value="Lipid_A_LpxL_LpxP"/>
    <property type="match status" value="1"/>
</dbReference>
<dbReference type="Proteomes" id="UP000253769">
    <property type="component" value="Unassembled WGS sequence"/>
</dbReference>
<evidence type="ECO:0000256" key="1">
    <source>
        <dbReference type="ARBA" id="ARBA00022475"/>
    </source>
</evidence>
<reference evidence="10 11" key="1">
    <citation type="submission" date="2018-07" db="EMBL/GenBank/DDBJ databases">
        <title>Motiliproteus coralliicola sp. nov., a bacterium isolated from Coral.</title>
        <authorList>
            <person name="Wang G."/>
        </authorList>
    </citation>
    <scope>NUCLEOTIDE SEQUENCE [LARGE SCALE GENOMIC DNA]</scope>
    <source>
        <strain evidence="10 11">C34</strain>
    </source>
</reference>
<protein>
    <recommendedName>
        <fullName evidence="9">Lipid A biosynthesis acyltransferase</fullName>
        <ecNumber evidence="9">2.3.1.241</ecNumber>
    </recommendedName>
    <alternativeName>
        <fullName evidence="9">Kdo(2)-lipid IV(A) acyltransferase</fullName>
    </alternativeName>
</protein>
<evidence type="ECO:0000256" key="3">
    <source>
        <dbReference type="ARBA" id="ARBA00022679"/>
    </source>
</evidence>
<dbReference type="GO" id="GO:0036104">
    <property type="term" value="P:Kdo2-lipid A biosynthetic process"/>
    <property type="evidence" value="ECO:0007669"/>
    <property type="project" value="UniProtKB-UniRule"/>
</dbReference>
<dbReference type="RefSeq" id="WP_114696370.1">
    <property type="nucleotide sequence ID" value="NZ_QQOH01000004.1"/>
</dbReference>
<keyword evidence="4 9" id="KW-0812">Transmembrane</keyword>
<evidence type="ECO:0000313" key="11">
    <source>
        <dbReference type="Proteomes" id="UP000253769"/>
    </source>
</evidence>
<keyword evidence="7 9" id="KW-0472">Membrane</keyword>
<comment type="pathway">
    <text evidence="9">Glycolipid biosynthesis; KDO(2)-lipid A biosynthesis; KDO(2)-lipid A from CMP-3-deoxy-D-manno-octulosonate and lipid IV(A): step 3/4.</text>
</comment>
<evidence type="ECO:0000256" key="5">
    <source>
        <dbReference type="ARBA" id="ARBA00022985"/>
    </source>
</evidence>
<dbReference type="PANTHER" id="PTHR30606">
    <property type="entry name" value="LIPID A BIOSYNTHESIS LAUROYL ACYLTRANSFERASE"/>
    <property type="match status" value="1"/>
</dbReference>
<dbReference type="UniPathway" id="UPA00360">
    <property type="reaction ID" value="UER00485"/>
</dbReference>
<keyword evidence="8 9" id="KW-0012">Acyltransferase</keyword>
<comment type="catalytic activity">
    <reaction evidence="9">
        <text>an alpha-Kdo-(2-&gt;4)-alpha-Kdo-(2-&gt;6)-lipid IVA + a fatty acyl-[ACP] = an alpha-Kdo-(2-&gt;4)-alpha-Kdo-(2-&gt;6)-(acyl)-lipid IVA + holo-[ACP]</text>
        <dbReference type="Rhea" id="RHEA:69396"/>
        <dbReference type="Rhea" id="RHEA-COMP:9685"/>
        <dbReference type="Rhea" id="RHEA-COMP:14125"/>
        <dbReference type="ChEBI" id="CHEBI:64479"/>
        <dbReference type="ChEBI" id="CHEBI:138651"/>
        <dbReference type="ChEBI" id="CHEBI:176429"/>
        <dbReference type="ChEBI" id="CHEBI:176430"/>
        <dbReference type="EC" id="2.3.1.241"/>
    </reaction>
</comment>
<keyword evidence="5 9" id="KW-0448">Lipopolysaccharide biosynthesis</keyword>
<feature type="short sequence motif" description="HXXXXD motif" evidence="9">
    <location>
        <begin position="141"/>
        <end position="146"/>
    </location>
</feature>
<comment type="similarity">
    <text evidence="9">Belongs to the LpxL/LpxM/LpxP family.</text>
</comment>